<evidence type="ECO:0000256" key="10">
    <source>
        <dbReference type="RuleBase" id="RU004549"/>
    </source>
</evidence>
<proteinExistence type="evidence at transcript level"/>
<name>A0A2R3XZ37_9ROSI</name>
<dbReference type="InterPro" id="IPR003311">
    <property type="entry name" value="AUX_IAA"/>
</dbReference>
<dbReference type="InterPro" id="IPR053793">
    <property type="entry name" value="PB1-like"/>
</dbReference>
<sequence length="237" mass="26443">MPQDTTSESPGSDVTSTVFKDTELTLGLPGEARFSGGKTCSKRGFIETYMDLNLGDSSSSSSHTRGKIPAGQDFSSESLVSGAGKPSAAKRQEVVGWPPVRSLRKRALEGCKYVKVAVDGAPYLRKVDLEIYNSYQELLRALEQMFMTCFAIRGNYVGREGERKVMDPMKEMEYVPTYEDKDGDWMLVGDVPWKMFIESCKRIRLMRSSEAVGTLAPRTHPRSRTYEVAADQQLKAR</sequence>
<dbReference type="GO" id="GO:0006355">
    <property type="term" value="P:regulation of DNA-templated transcription"/>
    <property type="evidence" value="ECO:0007669"/>
    <property type="project" value="InterPro"/>
</dbReference>
<dbReference type="AlphaFoldDB" id="A0A2R3XZ37"/>
<evidence type="ECO:0000259" key="12">
    <source>
        <dbReference type="PROSITE" id="PS51745"/>
    </source>
</evidence>
<dbReference type="FunFam" id="3.10.20.90:FF:000078">
    <property type="entry name" value="Auxin-responsive protein"/>
    <property type="match status" value="1"/>
</dbReference>
<evidence type="ECO:0000256" key="11">
    <source>
        <dbReference type="SAM" id="MobiDB-lite"/>
    </source>
</evidence>
<dbReference type="PANTHER" id="PTHR31734:SF106">
    <property type="entry name" value="AUXIN-RESPONSIVE PROTEIN"/>
    <property type="match status" value="1"/>
</dbReference>
<evidence type="ECO:0000256" key="7">
    <source>
        <dbReference type="ARBA" id="ARBA00023242"/>
    </source>
</evidence>
<dbReference type="EMBL" id="MG523870">
    <property type="protein sequence ID" value="AVQ94629.1"/>
    <property type="molecule type" value="mRNA"/>
</dbReference>
<protein>
    <recommendedName>
        <fullName evidence="10">Auxin-responsive protein</fullName>
    </recommendedName>
</protein>
<dbReference type="Gene3D" id="3.10.20.90">
    <property type="entry name" value="Phosphatidylinositol 3-kinase Catalytic Subunit, Chain A, domain 1"/>
    <property type="match status" value="1"/>
</dbReference>
<keyword evidence="6 10" id="KW-0804">Transcription</keyword>
<evidence type="ECO:0000256" key="8">
    <source>
        <dbReference type="ARBA" id="ARBA00023294"/>
    </source>
</evidence>
<dbReference type="PROSITE" id="PS51745">
    <property type="entry name" value="PB1"/>
    <property type="match status" value="1"/>
</dbReference>
<keyword evidence="4 10" id="KW-0678">Repressor</keyword>
<evidence type="ECO:0000256" key="1">
    <source>
        <dbReference type="ARBA" id="ARBA00004123"/>
    </source>
</evidence>
<comment type="function">
    <text evidence="9">Aux/IAA proteins are short-lived transcriptional factors that function as repressors of early auxin response genes at low auxin concentrations. Repression is thought to result from the interaction with auxin response factors (ARFs), proteins that bind to the auxin-responsive promoter element (AuxRE). Formation of heterodimers with ARF proteins may alter their ability to modulate early auxin response genes expression.</text>
</comment>
<comment type="subunit">
    <text evidence="3 10">Homodimers and heterodimers.</text>
</comment>
<evidence type="ECO:0000256" key="2">
    <source>
        <dbReference type="ARBA" id="ARBA00006728"/>
    </source>
</evidence>
<dbReference type="GO" id="GO:0005634">
    <property type="term" value="C:nucleus"/>
    <property type="evidence" value="ECO:0007669"/>
    <property type="project" value="UniProtKB-SubCell"/>
</dbReference>
<evidence type="ECO:0000256" key="6">
    <source>
        <dbReference type="ARBA" id="ARBA00023163"/>
    </source>
</evidence>
<keyword evidence="5 10" id="KW-0805">Transcription regulation</keyword>
<keyword evidence="7 10" id="KW-0539">Nucleus</keyword>
<organism evidence="13">
    <name type="scientific">Carya cathayensis</name>
    <dbReference type="NCBI Taxonomy" id="139927"/>
    <lineage>
        <taxon>Eukaryota</taxon>
        <taxon>Viridiplantae</taxon>
        <taxon>Streptophyta</taxon>
        <taxon>Embryophyta</taxon>
        <taxon>Tracheophyta</taxon>
        <taxon>Spermatophyta</taxon>
        <taxon>Magnoliopsida</taxon>
        <taxon>eudicotyledons</taxon>
        <taxon>Gunneridae</taxon>
        <taxon>Pentapetalae</taxon>
        <taxon>rosids</taxon>
        <taxon>fabids</taxon>
        <taxon>Fagales</taxon>
        <taxon>Juglandaceae</taxon>
        <taxon>Carya</taxon>
    </lineage>
</organism>
<evidence type="ECO:0000313" key="13">
    <source>
        <dbReference type="EMBL" id="AVQ94629.1"/>
    </source>
</evidence>
<accession>A0A2R3XZ37</accession>
<reference evidence="13" key="1">
    <citation type="journal article" date="2018" name="Plant Physiol. Biochem.">
        <title>Identification and expression profiling of the Aux/IAA gene family in Chinese hickory (Carya cathayensis Sarg.) during the grafting process.</title>
        <authorList>
            <person name="Yuan H."/>
            <person name="Zhao L."/>
            <person name="Chen J."/>
            <person name="Yang Y."/>
            <person name="Xu D."/>
            <person name="Tao S."/>
            <person name="Zheng S."/>
            <person name="Shen Y."/>
            <person name="He Y."/>
            <person name="Shen C."/>
            <person name="Yan D."/>
            <person name="Zheng B."/>
        </authorList>
    </citation>
    <scope>NUCLEOTIDE SEQUENCE</scope>
</reference>
<comment type="subcellular location">
    <subcellularLocation>
        <location evidence="1 10">Nucleus</location>
    </subcellularLocation>
</comment>
<comment type="similarity">
    <text evidence="2 10">Belongs to the Aux/IAA family.</text>
</comment>
<evidence type="ECO:0000256" key="5">
    <source>
        <dbReference type="ARBA" id="ARBA00023015"/>
    </source>
</evidence>
<evidence type="ECO:0000256" key="3">
    <source>
        <dbReference type="ARBA" id="ARBA00011726"/>
    </source>
</evidence>
<dbReference type="Pfam" id="PF02309">
    <property type="entry name" value="AUX_IAA"/>
    <property type="match status" value="1"/>
</dbReference>
<dbReference type="SUPFAM" id="SSF54277">
    <property type="entry name" value="CAD &amp; PB1 domains"/>
    <property type="match status" value="1"/>
</dbReference>
<dbReference type="GO" id="GO:0009734">
    <property type="term" value="P:auxin-activated signaling pathway"/>
    <property type="evidence" value="ECO:0007669"/>
    <property type="project" value="UniProtKB-UniRule"/>
</dbReference>
<evidence type="ECO:0000256" key="9">
    <source>
        <dbReference type="ARBA" id="ARBA00025283"/>
    </source>
</evidence>
<keyword evidence="8 10" id="KW-0927">Auxin signaling pathway</keyword>
<evidence type="ECO:0000256" key="4">
    <source>
        <dbReference type="ARBA" id="ARBA00022491"/>
    </source>
</evidence>
<feature type="domain" description="PB1" evidence="12">
    <location>
        <begin position="111"/>
        <end position="208"/>
    </location>
</feature>
<dbReference type="InterPro" id="IPR033389">
    <property type="entry name" value="AUX/IAA_dom"/>
</dbReference>
<feature type="region of interest" description="Disordered" evidence="11">
    <location>
        <begin position="56"/>
        <end position="91"/>
    </location>
</feature>
<dbReference type="PANTHER" id="PTHR31734">
    <property type="entry name" value="AUXIN-RESPONSIVE PROTEIN IAA17"/>
    <property type="match status" value="1"/>
</dbReference>